<gene>
    <name evidence="2" type="ORF">OP10G_2918</name>
</gene>
<reference evidence="2 3" key="1">
    <citation type="journal article" date="2014" name="PLoS ONE">
        <title>The first complete genome sequence of the class fimbriimonadia in the phylum armatimonadetes.</title>
        <authorList>
            <person name="Hu Z.Y."/>
            <person name="Wang Y.Z."/>
            <person name="Im W.T."/>
            <person name="Wang S.Y."/>
            <person name="Zhao G.P."/>
            <person name="Zheng H.J."/>
            <person name="Quan Z.X."/>
        </authorList>
    </citation>
    <scope>NUCLEOTIDE SEQUENCE [LARGE SCALE GENOMIC DNA]</scope>
    <source>
        <strain evidence="2">Gsoil 348</strain>
    </source>
</reference>
<dbReference type="HOGENOM" id="CLU_3310124_0_0_0"/>
<keyword evidence="3" id="KW-1185">Reference proteome</keyword>
<accession>A0A068NS61</accession>
<protein>
    <submittedName>
        <fullName evidence="2">Uncharacterized protein</fullName>
    </submittedName>
</protein>
<name>A0A068NS61_FIMGI</name>
<organism evidence="2 3">
    <name type="scientific">Fimbriimonas ginsengisoli Gsoil 348</name>
    <dbReference type="NCBI Taxonomy" id="661478"/>
    <lineage>
        <taxon>Bacteria</taxon>
        <taxon>Bacillati</taxon>
        <taxon>Armatimonadota</taxon>
        <taxon>Fimbriimonadia</taxon>
        <taxon>Fimbriimonadales</taxon>
        <taxon>Fimbriimonadaceae</taxon>
        <taxon>Fimbriimonas</taxon>
    </lineage>
</organism>
<dbReference type="Proteomes" id="UP000027982">
    <property type="component" value="Chromosome"/>
</dbReference>
<evidence type="ECO:0000256" key="1">
    <source>
        <dbReference type="SAM" id="MobiDB-lite"/>
    </source>
</evidence>
<sequence>MSWRDGNLNTRVWISPTKGRTLPDGASGGIGLERLTANR</sequence>
<dbReference type="AlphaFoldDB" id="A0A068NS61"/>
<evidence type="ECO:0000313" key="3">
    <source>
        <dbReference type="Proteomes" id="UP000027982"/>
    </source>
</evidence>
<proteinExistence type="predicted"/>
<dbReference type="KEGG" id="fgi:OP10G_2918"/>
<feature type="region of interest" description="Disordered" evidence="1">
    <location>
        <begin position="16"/>
        <end position="39"/>
    </location>
</feature>
<dbReference type="EMBL" id="CP007139">
    <property type="protein sequence ID" value="AIE86286.1"/>
    <property type="molecule type" value="Genomic_DNA"/>
</dbReference>
<evidence type="ECO:0000313" key="2">
    <source>
        <dbReference type="EMBL" id="AIE86286.1"/>
    </source>
</evidence>